<proteinExistence type="predicted"/>
<evidence type="ECO:0000313" key="3">
    <source>
        <dbReference type="Proteomes" id="UP001066276"/>
    </source>
</evidence>
<dbReference type="Proteomes" id="UP001066276">
    <property type="component" value="Chromosome 10"/>
</dbReference>
<comment type="caution">
    <text evidence="2">The sequence shown here is derived from an EMBL/GenBank/DDBJ whole genome shotgun (WGS) entry which is preliminary data.</text>
</comment>
<reference evidence="2" key="1">
    <citation type="journal article" date="2022" name="bioRxiv">
        <title>Sequencing and chromosome-scale assembly of the giantPleurodeles waltlgenome.</title>
        <authorList>
            <person name="Brown T."/>
            <person name="Elewa A."/>
            <person name="Iarovenko S."/>
            <person name="Subramanian E."/>
            <person name="Araus A.J."/>
            <person name="Petzold A."/>
            <person name="Susuki M."/>
            <person name="Suzuki K.-i.T."/>
            <person name="Hayashi T."/>
            <person name="Toyoda A."/>
            <person name="Oliveira C."/>
            <person name="Osipova E."/>
            <person name="Leigh N.D."/>
            <person name="Simon A."/>
            <person name="Yun M.H."/>
        </authorList>
    </citation>
    <scope>NUCLEOTIDE SEQUENCE</scope>
    <source>
        <strain evidence="2">20211129_DDA</strain>
        <tissue evidence="2">Liver</tissue>
    </source>
</reference>
<dbReference type="EMBL" id="JANPWB010000014">
    <property type="protein sequence ID" value="KAJ1098285.1"/>
    <property type="molecule type" value="Genomic_DNA"/>
</dbReference>
<evidence type="ECO:0000256" key="1">
    <source>
        <dbReference type="SAM" id="MobiDB-lite"/>
    </source>
</evidence>
<feature type="region of interest" description="Disordered" evidence="1">
    <location>
        <begin position="32"/>
        <end position="52"/>
    </location>
</feature>
<feature type="region of interest" description="Disordered" evidence="1">
    <location>
        <begin position="1"/>
        <end position="20"/>
    </location>
</feature>
<evidence type="ECO:0000313" key="2">
    <source>
        <dbReference type="EMBL" id="KAJ1098285.1"/>
    </source>
</evidence>
<organism evidence="2 3">
    <name type="scientific">Pleurodeles waltl</name>
    <name type="common">Iberian ribbed newt</name>
    <dbReference type="NCBI Taxonomy" id="8319"/>
    <lineage>
        <taxon>Eukaryota</taxon>
        <taxon>Metazoa</taxon>
        <taxon>Chordata</taxon>
        <taxon>Craniata</taxon>
        <taxon>Vertebrata</taxon>
        <taxon>Euteleostomi</taxon>
        <taxon>Amphibia</taxon>
        <taxon>Batrachia</taxon>
        <taxon>Caudata</taxon>
        <taxon>Salamandroidea</taxon>
        <taxon>Salamandridae</taxon>
        <taxon>Pleurodelinae</taxon>
        <taxon>Pleurodeles</taxon>
    </lineage>
</organism>
<gene>
    <name evidence="2" type="ORF">NDU88_003401</name>
</gene>
<protein>
    <submittedName>
        <fullName evidence="2">Uncharacterized protein</fullName>
    </submittedName>
</protein>
<dbReference type="AlphaFoldDB" id="A0AAV7MDQ8"/>
<name>A0AAV7MDQ8_PLEWA</name>
<sequence>MEKLPLQASGSTTGDVGPQIPEMFKQPLRVQTAPPQVTDKEGTPGSQAFTQDGNGIIGMTSMAEAVRIQDGAGMTLLIRDPLFSDPVSLQGIKVADSLQIVPGERVDLGGAIKETEPCRSIQLEILQETIKGRHSMEDDLELLARNWEWRIGASEAAVRESLDMAQCVLLLAGPQGCRCSSTSPGS</sequence>
<accession>A0AAV7MDQ8</accession>
<keyword evidence="3" id="KW-1185">Reference proteome</keyword>